<comment type="caution">
    <text evidence="1">The sequence shown here is derived from an EMBL/GenBank/DDBJ whole genome shotgun (WGS) entry which is preliminary data.</text>
</comment>
<dbReference type="STRING" id="1423730.FC75_GL000797"/>
<gene>
    <name evidence="1" type="ORF">FC75_GL000797</name>
</gene>
<name>A0A0R2FD74_9LACO</name>
<evidence type="ECO:0000313" key="2">
    <source>
        <dbReference type="Proteomes" id="UP000050865"/>
    </source>
</evidence>
<accession>A0A0R2FD74</accession>
<evidence type="ECO:0000313" key="1">
    <source>
        <dbReference type="EMBL" id="KRN25243.1"/>
    </source>
</evidence>
<dbReference type="NCBIfam" id="TIGR01558">
    <property type="entry name" value="sm_term_P27"/>
    <property type="match status" value="1"/>
</dbReference>
<dbReference type="InterPro" id="IPR006448">
    <property type="entry name" value="Phage_term_ssu_P27"/>
</dbReference>
<reference evidence="1 2" key="1">
    <citation type="journal article" date="2015" name="Genome Announc.">
        <title>Expanding the biotechnology potential of lactobacilli through comparative genomics of 213 strains and associated genera.</title>
        <authorList>
            <person name="Sun Z."/>
            <person name="Harris H.M."/>
            <person name="McCann A."/>
            <person name="Guo C."/>
            <person name="Argimon S."/>
            <person name="Zhang W."/>
            <person name="Yang X."/>
            <person name="Jeffery I.B."/>
            <person name="Cooney J.C."/>
            <person name="Kagawa T.F."/>
            <person name="Liu W."/>
            <person name="Song Y."/>
            <person name="Salvetti E."/>
            <person name="Wrobel A."/>
            <person name="Rasinkangas P."/>
            <person name="Parkhill J."/>
            <person name="Rea M.C."/>
            <person name="O'Sullivan O."/>
            <person name="Ritari J."/>
            <person name="Douillard F.P."/>
            <person name="Paul Ross R."/>
            <person name="Yang R."/>
            <person name="Briner A.E."/>
            <person name="Felis G.E."/>
            <person name="de Vos W.M."/>
            <person name="Barrangou R."/>
            <person name="Klaenhammer T.R."/>
            <person name="Caufield P.W."/>
            <person name="Cui Y."/>
            <person name="Zhang H."/>
            <person name="O'Toole P.W."/>
        </authorList>
    </citation>
    <scope>NUCLEOTIDE SEQUENCE [LARGE SCALE GENOMIC DNA]</scope>
    <source>
        <strain evidence="1 2">DSM 22697</strain>
    </source>
</reference>
<dbReference type="Pfam" id="PF05119">
    <property type="entry name" value="Terminase_4"/>
    <property type="match status" value="1"/>
</dbReference>
<dbReference type="OrthoDB" id="2287339at2"/>
<dbReference type="RefSeq" id="WP_054662768.1">
    <property type="nucleotide sequence ID" value="NZ_AYZJ01000016.1"/>
</dbReference>
<proteinExistence type="predicted"/>
<dbReference type="PATRIC" id="fig|1423730.4.peg.841"/>
<dbReference type="Proteomes" id="UP000050865">
    <property type="component" value="Unassembled WGS sequence"/>
</dbReference>
<protein>
    <submittedName>
        <fullName evidence="1">Phage terminase-small subunit</fullName>
    </submittedName>
</protein>
<keyword evidence="2" id="KW-1185">Reference proteome</keyword>
<organism evidence="1 2">
    <name type="scientific">Lacticaseibacillus camelliae DSM 22697 = JCM 13995</name>
    <dbReference type="NCBI Taxonomy" id="1423730"/>
    <lineage>
        <taxon>Bacteria</taxon>
        <taxon>Bacillati</taxon>
        <taxon>Bacillota</taxon>
        <taxon>Bacilli</taxon>
        <taxon>Lactobacillales</taxon>
        <taxon>Lactobacillaceae</taxon>
        <taxon>Lacticaseibacillus</taxon>
    </lineage>
</organism>
<sequence length="156" mass="17483">MGAPLKSITQMRGTMSKKKLADRRDMEESLFTYQELVEQPPAWLDDYAVTEWQRIVPLLKKDIPVSELDAALIASHCQAYSDIQKAAELVKEQGMTVETTDSVKANPAVKMKLDATNQMIRIDDLLGLSVYSRAKLAVKSETKKKPDDPFAELIAQ</sequence>
<dbReference type="EMBL" id="AYZJ01000016">
    <property type="protein sequence ID" value="KRN25243.1"/>
    <property type="molecule type" value="Genomic_DNA"/>
</dbReference>
<dbReference type="AlphaFoldDB" id="A0A0R2FD74"/>